<protein>
    <submittedName>
        <fullName evidence="2 4">Uncharacterized protein</fullName>
    </submittedName>
</protein>
<organism evidence="2">
    <name type="scientific">Mytilinidion resinicola</name>
    <dbReference type="NCBI Taxonomy" id="574789"/>
    <lineage>
        <taxon>Eukaryota</taxon>
        <taxon>Fungi</taxon>
        <taxon>Dikarya</taxon>
        <taxon>Ascomycota</taxon>
        <taxon>Pezizomycotina</taxon>
        <taxon>Dothideomycetes</taxon>
        <taxon>Pleosporomycetidae</taxon>
        <taxon>Mytilinidiales</taxon>
        <taxon>Mytilinidiaceae</taxon>
        <taxon>Mytilinidion</taxon>
    </lineage>
</organism>
<dbReference type="GeneID" id="54462676"/>
<sequence length="414" mass="43745">MPGRGTCAICGPRNKSELDIIALPRYFHMFKLKSIAYCSYSSALAGPCPTCYTKTVAGRINCPLIPALTTPCHELKCVSITYISIPGPNPAYPTTPIVTSYGACPTTATCRTSCLVVTTTETGTSYDCGVSWETGTPSSQVSVTIEPVATNSTYVSWEKPDEPATGAAPATTTDPNCVPPPGYTHSVPALLSCPSLAALSRPCVVPECAIITTTTVPGPNPALRSQYQVGAARSQLARRVRKQILRSSGDRRRALSAGTMREENQSPRLCQKQTPRSGGAHQKPANHRPPCVPTRCFVDEFLCPISPAQAPERRDLEAREDCSTTTATFYAGCPTCGADCATPKSSGYGTAGTTLSCPTATGTKPANCDEVYCVQRVPRATSVAGVKERSEDRVGAECTNTPTVTVLGKCCPIC</sequence>
<feature type="region of interest" description="Disordered" evidence="1">
    <location>
        <begin position="244"/>
        <end position="288"/>
    </location>
</feature>
<feature type="region of interest" description="Disordered" evidence="1">
    <location>
        <begin position="157"/>
        <end position="176"/>
    </location>
</feature>
<gene>
    <name evidence="2 4" type="ORF">BDZ99DRAFT_472487</name>
</gene>
<evidence type="ECO:0000313" key="4">
    <source>
        <dbReference type="RefSeq" id="XP_033582122.1"/>
    </source>
</evidence>
<dbReference type="Proteomes" id="UP000504636">
    <property type="component" value="Unplaced"/>
</dbReference>
<proteinExistence type="predicted"/>
<reference evidence="4" key="3">
    <citation type="submission" date="2025-04" db="UniProtKB">
        <authorList>
            <consortium name="RefSeq"/>
        </authorList>
    </citation>
    <scope>IDENTIFICATION</scope>
    <source>
        <strain evidence="4">CBS 304.34</strain>
    </source>
</reference>
<dbReference type="AlphaFoldDB" id="A0A6A6Z2W2"/>
<dbReference type="EMBL" id="MU003694">
    <property type="protein sequence ID" value="KAF2815158.1"/>
    <property type="molecule type" value="Genomic_DNA"/>
</dbReference>
<feature type="compositionally biased region" description="Low complexity" evidence="1">
    <location>
        <begin position="163"/>
        <end position="175"/>
    </location>
</feature>
<dbReference type="OrthoDB" id="3795582at2759"/>
<evidence type="ECO:0000313" key="3">
    <source>
        <dbReference type="Proteomes" id="UP000504636"/>
    </source>
</evidence>
<evidence type="ECO:0000313" key="2">
    <source>
        <dbReference type="EMBL" id="KAF2815158.1"/>
    </source>
</evidence>
<reference evidence="4" key="2">
    <citation type="submission" date="2020-04" db="EMBL/GenBank/DDBJ databases">
        <authorList>
            <consortium name="NCBI Genome Project"/>
        </authorList>
    </citation>
    <scope>NUCLEOTIDE SEQUENCE</scope>
    <source>
        <strain evidence="4">CBS 304.34</strain>
    </source>
</reference>
<accession>A0A6A6Z2W2</accession>
<name>A0A6A6Z2W2_9PEZI</name>
<reference evidence="2 4" key="1">
    <citation type="journal article" date="2020" name="Stud. Mycol.">
        <title>101 Dothideomycetes genomes: a test case for predicting lifestyles and emergence of pathogens.</title>
        <authorList>
            <person name="Haridas S."/>
            <person name="Albert R."/>
            <person name="Binder M."/>
            <person name="Bloem J."/>
            <person name="Labutti K."/>
            <person name="Salamov A."/>
            <person name="Andreopoulos B."/>
            <person name="Baker S."/>
            <person name="Barry K."/>
            <person name="Bills G."/>
            <person name="Bluhm B."/>
            <person name="Cannon C."/>
            <person name="Castanera R."/>
            <person name="Culley D."/>
            <person name="Daum C."/>
            <person name="Ezra D."/>
            <person name="Gonzalez J."/>
            <person name="Henrissat B."/>
            <person name="Kuo A."/>
            <person name="Liang C."/>
            <person name="Lipzen A."/>
            <person name="Lutzoni F."/>
            <person name="Magnuson J."/>
            <person name="Mondo S."/>
            <person name="Nolan M."/>
            <person name="Ohm R."/>
            <person name="Pangilinan J."/>
            <person name="Park H.-J."/>
            <person name="Ramirez L."/>
            <person name="Alfaro M."/>
            <person name="Sun H."/>
            <person name="Tritt A."/>
            <person name="Yoshinaga Y."/>
            <person name="Zwiers L.-H."/>
            <person name="Turgeon B."/>
            <person name="Goodwin S."/>
            <person name="Spatafora J."/>
            <person name="Crous P."/>
            <person name="Grigoriev I."/>
        </authorList>
    </citation>
    <scope>NUCLEOTIDE SEQUENCE</scope>
    <source>
        <strain evidence="2 4">CBS 304.34</strain>
    </source>
</reference>
<keyword evidence="3" id="KW-1185">Reference proteome</keyword>
<dbReference type="RefSeq" id="XP_033582122.1">
    <property type="nucleotide sequence ID" value="XM_033721783.1"/>
</dbReference>
<evidence type="ECO:0000256" key="1">
    <source>
        <dbReference type="SAM" id="MobiDB-lite"/>
    </source>
</evidence>
<feature type="compositionally biased region" description="Polar residues" evidence="1">
    <location>
        <begin position="266"/>
        <end position="276"/>
    </location>
</feature>